<sequence>MNAVAQTLENCPSDDESHSPGIHSPGAQVPDTPASWDERVLTEVSTVLFASLRRRDQRLRGLAYLRGLLGAKGRRSIRNMAALLGGSATEQSLHHFVSDSTWDWVPVRRSLARHITQLDPPLAYVVRPMVIPKTGENSVGVDRQFVSELGQLVNAQQAVGVWAANERMSVPLNWRLHLSSSWLDDRIRRRQASIPDDLGDRTLGDSAVEAAVETASHWGLPRRPVVLDARHMDLASTIAAFRAAGVPFLARISGAVQLTVTDPGPQGRTPEIQQALQIMTAARDRMRPAPVPGRGAGNGRPMHLTTKIRVRPSPAVRQLAGPGELALLGVAESRRQGPVELWLTDMTETRLPTLMRLSRLVRRADQDFRETTDRLGIRDFTGRSYAGWHRHVTLASAAHAVSVLEADDPEPERPGRPRTGPDFTDR</sequence>
<evidence type="ECO:0000313" key="4">
    <source>
        <dbReference type="Proteomes" id="UP001500668"/>
    </source>
</evidence>
<evidence type="ECO:0000313" key="3">
    <source>
        <dbReference type="EMBL" id="GAA0589094.1"/>
    </source>
</evidence>
<dbReference type="Proteomes" id="UP001500668">
    <property type="component" value="Unassembled WGS sequence"/>
</dbReference>
<organism evidence="3 4">
    <name type="scientific">Streptomyces crystallinus</name>
    <dbReference type="NCBI Taxonomy" id="68191"/>
    <lineage>
        <taxon>Bacteria</taxon>
        <taxon>Bacillati</taxon>
        <taxon>Actinomycetota</taxon>
        <taxon>Actinomycetes</taxon>
        <taxon>Kitasatosporales</taxon>
        <taxon>Streptomycetaceae</taxon>
        <taxon>Streptomyces</taxon>
    </lineage>
</organism>
<dbReference type="PANTHER" id="PTHR33627">
    <property type="entry name" value="TRANSPOSASE"/>
    <property type="match status" value="1"/>
</dbReference>
<gene>
    <name evidence="3" type="ORF">GCM10010394_18040</name>
</gene>
<accession>A0ABN1FED0</accession>
<name>A0ABN1FED0_9ACTN</name>
<dbReference type="InterPro" id="IPR038721">
    <property type="entry name" value="IS701-like_DDE_dom"/>
</dbReference>
<feature type="compositionally biased region" description="Polar residues" evidence="1">
    <location>
        <begin position="1"/>
        <end position="10"/>
    </location>
</feature>
<feature type="domain" description="Transposase IS701-like DDE" evidence="2">
    <location>
        <begin position="48"/>
        <end position="265"/>
    </location>
</feature>
<dbReference type="InterPro" id="IPR039365">
    <property type="entry name" value="IS701-like"/>
</dbReference>
<proteinExistence type="predicted"/>
<dbReference type="RefSeq" id="WP_344072040.1">
    <property type="nucleotide sequence ID" value="NZ_BAAACA010000009.1"/>
</dbReference>
<keyword evidence="4" id="KW-1185">Reference proteome</keyword>
<evidence type="ECO:0000259" key="2">
    <source>
        <dbReference type="Pfam" id="PF13546"/>
    </source>
</evidence>
<dbReference type="EMBL" id="BAAACA010000009">
    <property type="protein sequence ID" value="GAA0589094.1"/>
    <property type="molecule type" value="Genomic_DNA"/>
</dbReference>
<protein>
    <submittedName>
        <fullName evidence="3">Transposase</fullName>
    </submittedName>
</protein>
<dbReference type="PANTHER" id="PTHR33627:SF1">
    <property type="entry name" value="TRANSPOSASE"/>
    <property type="match status" value="1"/>
</dbReference>
<reference evidence="3 4" key="1">
    <citation type="journal article" date="2019" name="Int. J. Syst. Evol. Microbiol.">
        <title>The Global Catalogue of Microorganisms (GCM) 10K type strain sequencing project: providing services to taxonomists for standard genome sequencing and annotation.</title>
        <authorList>
            <consortium name="The Broad Institute Genomics Platform"/>
            <consortium name="The Broad Institute Genome Sequencing Center for Infectious Disease"/>
            <person name="Wu L."/>
            <person name="Ma J."/>
        </authorList>
    </citation>
    <scope>NUCLEOTIDE SEQUENCE [LARGE SCALE GENOMIC DNA]</scope>
    <source>
        <strain evidence="3 4">JCM 5067</strain>
    </source>
</reference>
<feature type="region of interest" description="Disordered" evidence="1">
    <location>
        <begin position="1"/>
        <end position="34"/>
    </location>
</feature>
<evidence type="ECO:0000256" key="1">
    <source>
        <dbReference type="SAM" id="MobiDB-lite"/>
    </source>
</evidence>
<feature type="compositionally biased region" description="Low complexity" evidence="1">
    <location>
        <begin position="417"/>
        <end position="426"/>
    </location>
</feature>
<comment type="caution">
    <text evidence="3">The sequence shown here is derived from an EMBL/GenBank/DDBJ whole genome shotgun (WGS) entry which is preliminary data.</text>
</comment>
<dbReference type="Pfam" id="PF13546">
    <property type="entry name" value="DDE_5"/>
    <property type="match status" value="1"/>
</dbReference>
<feature type="region of interest" description="Disordered" evidence="1">
    <location>
        <begin position="405"/>
        <end position="426"/>
    </location>
</feature>